<gene>
    <name evidence="2" type="ORF">E1294_26035</name>
</gene>
<dbReference type="SMART" id="SM00450">
    <property type="entry name" value="RHOD"/>
    <property type="match status" value="1"/>
</dbReference>
<proteinExistence type="predicted"/>
<name>A0A4R4WN00_9ACTN</name>
<feature type="domain" description="Rhodanese" evidence="1">
    <location>
        <begin position="36"/>
        <end position="134"/>
    </location>
</feature>
<dbReference type="GO" id="GO:0016740">
    <property type="term" value="F:transferase activity"/>
    <property type="evidence" value="ECO:0007669"/>
    <property type="project" value="UniProtKB-KW"/>
</dbReference>
<keyword evidence="2" id="KW-0808">Transferase</keyword>
<dbReference type="InterPro" id="IPR001763">
    <property type="entry name" value="Rhodanese-like_dom"/>
</dbReference>
<dbReference type="EMBL" id="SMKP01000078">
    <property type="protein sequence ID" value="TDD17963.1"/>
    <property type="molecule type" value="Genomic_DNA"/>
</dbReference>
<dbReference type="AlphaFoldDB" id="A0A4R4WN00"/>
<evidence type="ECO:0000259" key="1">
    <source>
        <dbReference type="PROSITE" id="PS50206"/>
    </source>
</evidence>
<dbReference type="InterPro" id="IPR036873">
    <property type="entry name" value="Rhodanese-like_dom_sf"/>
</dbReference>
<accession>A0A4R4WN00</accession>
<comment type="caution">
    <text evidence="2">The sequence shown here is derived from an EMBL/GenBank/DDBJ whole genome shotgun (WGS) entry which is preliminary data.</text>
</comment>
<dbReference type="RefSeq" id="WP_132512487.1">
    <property type="nucleotide sequence ID" value="NZ_SMKP01000078.1"/>
</dbReference>
<protein>
    <submittedName>
        <fullName evidence="2">Sulfurtransferase</fullName>
    </submittedName>
</protein>
<dbReference type="PROSITE" id="PS50206">
    <property type="entry name" value="RHODANESE_3"/>
    <property type="match status" value="1"/>
</dbReference>
<dbReference type="SUPFAM" id="SSF52821">
    <property type="entry name" value="Rhodanese/Cell cycle control phosphatase"/>
    <property type="match status" value="1"/>
</dbReference>
<dbReference type="Pfam" id="PF00581">
    <property type="entry name" value="Rhodanese"/>
    <property type="match status" value="1"/>
</dbReference>
<dbReference type="Gene3D" id="3.40.250.10">
    <property type="entry name" value="Rhodanese-like domain"/>
    <property type="match status" value="1"/>
</dbReference>
<keyword evidence="3" id="KW-1185">Reference proteome</keyword>
<reference evidence="2 3" key="1">
    <citation type="submission" date="2019-03" db="EMBL/GenBank/DDBJ databases">
        <title>Draft genome sequences of novel Actinobacteria.</title>
        <authorList>
            <person name="Sahin N."/>
            <person name="Ay H."/>
            <person name="Saygin H."/>
        </authorList>
    </citation>
    <scope>NUCLEOTIDE SEQUENCE [LARGE SCALE GENOMIC DNA]</scope>
    <source>
        <strain evidence="2 3">KC712</strain>
    </source>
</reference>
<organism evidence="2 3">
    <name type="scientific">Nonomuraea diastatica</name>
    <dbReference type="NCBI Taxonomy" id="1848329"/>
    <lineage>
        <taxon>Bacteria</taxon>
        <taxon>Bacillati</taxon>
        <taxon>Actinomycetota</taxon>
        <taxon>Actinomycetes</taxon>
        <taxon>Streptosporangiales</taxon>
        <taxon>Streptosporangiaceae</taxon>
        <taxon>Nonomuraea</taxon>
    </lineage>
</organism>
<sequence>MGEPKDNVQPLTVDRLLAVARAGLRRLSPAEAAAAVARGARLVDTRPHFQRVADGEIPDAIIIERNHLEWRLDPASPARIREATGYDIAWIVLCDEGYSSSLAAASLHRIGLGHATDVIGGFRAWRLAGLPLTTPAMPTPPRLPGE</sequence>
<dbReference type="OrthoDB" id="4828183at2"/>
<dbReference type="Proteomes" id="UP000294543">
    <property type="component" value="Unassembled WGS sequence"/>
</dbReference>
<evidence type="ECO:0000313" key="2">
    <source>
        <dbReference type="EMBL" id="TDD17963.1"/>
    </source>
</evidence>
<evidence type="ECO:0000313" key="3">
    <source>
        <dbReference type="Proteomes" id="UP000294543"/>
    </source>
</evidence>